<feature type="transmembrane region" description="Helical" evidence="10">
    <location>
        <begin position="99"/>
        <end position="122"/>
    </location>
</feature>
<dbReference type="PANTHER" id="PTHR30309:SF0">
    <property type="entry name" value="GLYCEROL-3-PHOSPHATE ACYLTRANSFERASE-RELATED"/>
    <property type="match status" value="1"/>
</dbReference>
<dbReference type="PANTHER" id="PTHR30309">
    <property type="entry name" value="INNER MEMBRANE PROTEIN YGIH"/>
    <property type="match status" value="1"/>
</dbReference>
<reference evidence="12" key="1">
    <citation type="journal article" date="2019" name="Int. J. Syst. Evol. Microbiol.">
        <title>The Global Catalogue of Microorganisms (GCM) 10K type strain sequencing project: providing services to taxonomists for standard genome sequencing and annotation.</title>
        <authorList>
            <consortium name="The Broad Institute Genomics Platform"/>
            <consortium name="The Broad Institute Genome Sequencing Center for Infectious Disease"/>
            <person name="Wu L."/>
            <person name="Ma J."/>
        </authorList>
    </citation>
    <scope>NUCLEOTIDE SEQUENCE [LARGE SCALE GENOMIC DNA]</scope>
    <source>
        <strain evidence="12">CCUG 55590</strain>
    </source>
</reference>
<feature type="transmembrane region" description="Helical" evidence="10">
    <location>
        <begin position="70"/>
        <end position="87"/>
    </location>
</feature>
<keyword evidence="3 11" id="KW-0808">Transferase</keyword>
<keyword evidence="5 10" id="KW-1133">Transmembrane helix</keyword>
<evidence type="ECO:0000256" key="10">
    <source>
        <dbReference type="SAM" id="Phobius"/>
    </source>
</evidence>
<keyword evidence="2" id="KW-0444">Lipid biosynthesis</keyword>
<feature type="transmembrane region" description="Helical" evidence="10">
    <location>
        <begin position="45"/>
        <end position="64"/>
    </location>
</feature>
<keyword evidence="8" id="KW-0594">Phospholipid biosynthesis</keyword>
<comment type="caution">
    <text evidence="11">The sequence shown here is derived from an EMBL/GenBank/DDBJ whole genome shotgun (WGS) entry which is preliminary data.</text>
</comment>
<dbReference type="EC" id="2.3.1.275" evidence="11"/>
<evidence type="ECO:0000256" key="5">
    <source>
        <dbReference type="ARBA" id="ARBA00022989"/>
    </source>
</evidence>
<accession>A0ABW2PKY9</accession>
<protein>
    <submittedName>
        <fullName evidence="11">Glycerol-3-phosphate acyltransferase</fullName>
        <ecNumber evidence="11">2.3.1.275</ecNumber>
    </submittedName>
</protein>
<dbReference type="GO" id="GO:0016746">
    <property type="term" value="F:acyltransferase activity"/>
    <property type="evidence" value="ECO:0007669"/>
    <property type="project" value="UniProtKB-KW"/>
</dbReference>
<keyword evidence="11" id="KW-0012">Acyltransferase</keyword>
<keyword evidence="6" id="KW-0443">Lipid metabolism</keyword>
<dbReference type="SMART" id="SM01207">
    <property type="entry name" value="G3P_acyltransf"/>
    <property type="match status" value="1"/>
</dbReference>
<evidence type="ECO:0000313" key="12">
    <source>
        <dbReference type="Proteomes" id="UP001596439"/>
    </source>
</evidence>
<dbReference type="EMBL" id="JBHTCE010000001">
    <property type="protein sequence ID" value="MFC7388640.1"/>
    <property type="molecule type" value="Genomic_DNA"/>
</dbReference>
<keyword evidence="12" id="KW-1185">Reference proteome</keyword>
<organism evidence="11 12">
    <name type="scientific">Exiguobacterium aestuarii</name>
    <dbReference type="NCBI Taxonomy" id="273527"/>
    <lineage>
        <taxon>Bacteria</taxon>
        <taxon>Bacillati</taxon>
        <taxon>Bacillota</taxon>
        <taxon>Bacilli</taxon>
        <taxon>Bacillales</taxon>
        <taxon>Bacillales Family XII. Incertae Sedis</taxon>
        <taxon>Exiguobacterium</taxon>
    </lineage>
</organism>
<evidence type="ECO:0000256" key="8">
    <source>
        <dbReference type="ARBA" id="ARBA00023209"/>
    </source>
</evidence>
<gene>
    <name evidence="11" type="ORF">ACFQO8_00715</name>
</gene>
<proteinExistence type="predicted"/>
<keyword evidence="4 10" id="KW-0812">Transmembrane</keyword>
<dbReference type="RefSeq" id="WP_214786064.1">
    <property type="nucleotide sequence ID" value="NZ_JANIEL010000003.1"/>
</dbReference>
<feature type="transmembrane region" description="Helical" evidence="10">
    <location>
        <begin position="134"/>
        <end position="162"/>
    </location>
</feature>
<evidence type="ECO:0000256" key="4">
    <source>
        <dbReference type="ARBA" id="ARBA00022692"/>
    </source>
</evidence>
<evidence type="ECO:0000256" key="6">
    <source>
        <dbReference type="ARBA" id="ARBA00023098"/>
    </source>
</evidence>
<evidence type="ECO:0000256" key="1">
    <source>
        <dbReference type="ARBA" id="ARBA00022475"/>
    </source>
</evidence>
<dbReference type="InterPro" id="IPR003811">
    <property type="entry name" value="G3P_acylTferase_PlsY"/>
</dbReference>
<keyword evidence="1" id="KW-1003">Cell membrane</keyword>
<evidence type="ECO:0000313" key="11">
    <source>
        <dbReference type="EMBL" id="MFC7388640.1"/>
    </source>
</evidence>
<evidence type="ECO:0000256" key="3">
    <source>
        <dbReference type="ARBA" id="ARBA00022679"/>
    </source>
</evidence>
<keyword evidence="7 10" id="KW-0472">Membrane</keyword>
<feature type="transmembrane region" description="Helical" evidence="10">
    <location>
        <begin position="6"/>
        <end position="24"/>
    </location>
</feature>
<name>A0ABW2PKY9_9BACL</name>
<keyword evidence="9" id="KW-1208">Phospholipid metabolism</keyword>
<dbReference type="Pfam" id="PF02660">
    <property type="entry name" value="G3P_acyltransf"/>
    <property type="match status" value="1"/>
</dbReference>
<evidence type="ECO:0000256" key="9">
    <source>
        <dbReference type="ARBA" id="ARBA00023264"/>
    </source>
</evidence>
<evidence type="ECO:0000256" key="7">
    <source>
        <dbReference type="ARBA" id="ARBA00023136"/>
    </source>
</evidence>
<dbReference type="Proteomes" id="UP001596439">
    <property type="component" value="Unassembled WGS sequence"/>
</dbReference>
<sequence>MWIIIVGYLVGGLLGGRLYGLLSGHDLATSGSKNTGARNANRIGGVKAFLIVYGFDVLKTIVVLQMSGPYFWQTALALTLGHIYPFWRIRAGGKGYAVFSGIIWAYDPWWFIGGLLVLLLLIKGTGNSRETGLVMLVLLPLAALGSVGDVIWAVLIATVIIYHHVKEGKP</sequence>
<evidence type="ECO:0000256" key="2">
    <source>
        <dbReference type="ARBA" id="ARBA00022516"/>
    </source>
</evidence>